<protein>
    <submittedName>
        <fullName evidence="1">Uncharacterized protein</fullName>
    </submittedName>
</protein>
<sequence length="25" mass="3004">MNPLCPFHVLLLFVRCRLAKKLDLY</sequence>
<proteinExistence type="predicted"/>
<evidence type="ECO:0000313" key="1">
    <source>
        <dbReference type="EMBL" id="JAH06146.1"/>
    </source>
</evidence>
<name>A0A0E9PNB8_ANGAN</name>
<dbReference type="EMBL" id="GBXM01102431">
    <property type="protein sequence ID" value="JAH06146.1"/>
    <property type="molecule type" value="Transcribed_RNA"/>
</dbReference>
<accession>A0A0E9PNB8</accession>
<reference evidence="1" key="2">
    <citation type="journal article" date="2015" name="Fish Shellfish Immunol.">
        <title>Early steps in the European eel (Anguilla anguilla)-Vibrio vulnificus interaction in the gills: Role of the RtxA13 toxin.</title>
        <authorList>
            <person name="Callol A."/>
            <person name="Pajuelo D."/>
            <person name="Ebbesson L."/>
            <person name="Teles M."/>
            <person name="MacKenzie S."/>
            <person name="Amaro C."/>
        </authorList>
    </citation>
    <scope>NUCLEOTIDE SEQUENCE</scope>
</reference>
<dbReference type="AlphaFoldDB" id="A0A0E9PNB8"/>
<organism evidence="1">
    <name type="scientific">Anguilla anguilla</name>
    <name type="common">European freshwater eel</name>
    <name type="synonym">Muraena anguilla</name>
    <dbReference type="NCBI Taxonomy" id="7936"/>
    <lineage>
        <taxon>Eukaryota</taxon>
        <taxon>Metazoa</taxon>
        <taxon>Chordata</taxon>
        <taxon>Craniata</taxon>
        <taxon>Vertebrata</taxon>
        <taxon>Euteleostomi</taxon>
        <taxon>Actinopterygii</taxon>
        <taxon>Neopterygii</taxon>
        <taxon>Teleostei</taxon>
        <taxon>Anguilliformes</taxon>
        <taxon>Anguillidae</taxon>
        <taxon>Anguilla</taxon>
    </lineage>
</organism>
<reference evidence="1" key="1">
    <citation type="submission" date="2014-11" db="EMBL/GenBank/DDBJ databases">
        <authorList>
            <person name="Amaro Gonzalez C."/>
        </authorList>
    </citation>
    <scope>NUCLEOTIDE SEQUENCE</scope>
</reference>